<keyword evidence="3" id="KW-1185">Reference proteome</keyword>
<protein>
    <submittedName>
        <fullName evidence="2">Uncharacterized protein</fullName>
    </submittedName>
</protein>
<feature type="transmembrane region" description="Helical" evidence="1">
    <location>
        <begin position="130"/>
        <end position="150"/>
    </location>
</feature>
<evidence type="ECO:0000313" key="2">
    <source>
        <dbReference type="EMBL" id="OEJ29272.1"/>
    </source>
</evidence>
<keyword evidence="1" id="KW-0472">Membrane</keyword>
<feature type="transmembrane region" description="Helical" evidence="1">
    <location>
        <begin position="70"/>
        <end position="88"/>
    </location>
</feature>
<dbReference type="Proteomes" id="UP000095759">
    <property type="component" value="Unassembled WGS sequence"/>
</dbReference>
<organism evidence="2 3">
    <name type="scientific">Streptomyces agglomeratus</name>
    <dbReference type="NCBI Taxonomy" id="285458"/>
    <lineage>
        <taxon>Bacteria</taxon>
        <taxon>Bacillati</taxon>
        <taxon>Actinomycetota</taxon>
        <taxon>Actinomycetes</taxon>
        <taxon>Kitasatosporales</taxon>
        <taxon>Streptomycetaceae</taxon>
        <taxon>Streptomyces</taxon>
    </lineage>
</organism>
<dbReference type="RefSeq" id="WP_069930332.1">
    <property type="nucleotide sequence ID" value="NZ_MEHI01000001.1"/>
</dbReference>
<name>A0A1E5PID9_9ACTN</name>
<feature type="transmembrane region" description="Helical" evidence="1">
    <location>
        <begin position="208"/>
        <end position="229"/>
    </location>
</feature>
<dbReference type="OrthoDB" id="3423019at2"/>
<feature type="transmembrane region" description="Helical" evidence="1">
    <location>
        <begin position="241"/>
        <end position="261"/>
    </location>
</feature>
<dbReference type="EMBL" id="MEHJ01000001">
    <property type="protein sequence ID" value="OEJ29272.1"/>
    <property type="molecule type" value="Genomic_DNA"/>
</dbReference>
<keyword evidence="1" id="KW-0812">Transmembrane</keyword>
<proteinExistence type="predicted"/>
<sequence length="307" mass="32358">MAAALLANVLYSAGFVLQKRALAGLPSLNVRRPAHLLRHLLGSPLWIGGSLALAGGFAAQLIVYRTLPMAAAQALFVSGLVLLLLFSNRYLGERTSARERYALATVLVALLMVVASLRQSTDSVGHSSPFALIALLSGVSLAAGLGLYTATERRTAHRRRHRHRAPTSNGVEYGVAVGFVYGVSSLAIKGVSAHLTTATLRDPSAAAVALLTSPYPYLLLITGATGLLLSQTALQRCRASLIVPVCTTTSCLYTAVVGTFAFGESLPDDPLRLTLRLAGAVLAVAVLLTLTTHQQTADTQELSHEPR</sequence>
<dbReference type="PANTHER" id="PTHR40761:SF1">
    <property type="entry name" value="CONSERVED INTEGRAL MEMBRANE ALANINE VALINE AND LEUCINE RICH PROTEIN-RELATED"/>
    <property type="match status" value="1"/>
</dbReference>
<comment type="caution">
    <text evidence="2">The sequence shown here is derived from an EMBL/GenBank/DDBJ whole genome shotgun (WGS) entry which is preliminary data.</text>
</comment>
<evidence type="ECO:0000313" key="3">
    <source>
        <dbReference type="Proteomes" id="UP000095759"/>
    </source>
</evidence>
<feature type="transmembrane region" description="Helical" evidence="1">
    <location>
        <begin position="100"/>
        <end position="118"/>
    </location>
</feature>
<feature type="transmembrane region" description="Helical" evidence="1">
    <location>
        <begin position="40"/>
        <end position="64"/>
    </location>
</feature>
<feature type="transmembrane region" description="Helical" evidence="1">
    <location>
        <begin position="273"/>
        <end position="290"/>
    </location>
</feature>
<gene>
    <name evidence="2" type="ORF">AS594_07520</name>
</gene>
<dbReference type="STRING" id="285458.BGM19_29585"/>
<keyword evidence="1" id="KW-1133">Transmembrane helix</keyword>
<feature type="transmembrane region" description="Helical" evidence="1">
    <location>
        <begin position="171"/>
        <end position="188"/>
    </location>
</feature>
<dbReference type="AlphaFoldDB" id="A0A1E5PID9"/>
<reference evidence="2 3" key="1">
    <citation type="submission" date="2016-08" db="EMBL/GenBank/DDBJ databases">
        <title>Complete genome sequence of Streptomyces agglomeratus strain 6-3-2, a novel anti-MRSA actinomycete isolated from Wuli of Tebit, China.</title>
        <authorList>
            <person name="Chen X."/>
        </authorList>
    </citation>
    <scope>NUCLEOTIDE SEQUENCE [LARGE SCALE GENOMIC DNA]</scope>
    <source>
        <strain evidence="2 3">6-3-2</strain>
    </source>
</reference>
<accession>A0A1E5PID9</accession>
<evidence type="ECO:0000256" key="1">
    <source>
        <dbReference type="SAM" id="Phobius"/>
    </source>
</evidence>
<dbReference type="PANTHER" id="PTHR40761">
    <property type="entry name" value="CONSERVED INTEGRAL MEMBRANE ALANINE VALINE AND LEUCINE RICH PROTEIN-RELATED"/>
    <property type="match status" value="1"/>
</dbReference>